<dbReference type="SUPFAM" id="SSF50985">
    <property type="entry name" value="RCC1/BLIP-II"/>
    <property type="match status" value="1"/>
</dbReference>
<proteinExistence type="predicted"/>
<evidence type="ECO:0000256" key="1">
    <source>
        <dbReference type="ARBA" id="ARBA00022737"/>
    </source>
</evidence>
<keyword evidence="3" id="KW-1133">Transmembrane helix</keyword>
<dbReference type="InterPro" id="IPR009091">
    <property type="entry name" value="RCC1/BLIP-II"/>
</dbReference>
<feature type="compositionally biased region" description="Pro residues" evidence="2">
    <location>
        <begin position="310"/>
        <end position="343"/>
    </location>
</feature>
<dbReference type="InterPro" id="IPR051210">
    <property type="entry name" value="Ub_ligase/GEF_domain"/>
</dbReference>
<keyword evidence="3" id="KW-0472">Membrane</keyword>
<dbReference type="SMART" id="SM00220">
    <property type="entry name" value="S_TKc"/>
    <property type="match status" value="1"/>
</dbReference>
<dbReference type="Pfam" id="PF00069">
    <property type="entry name" value="Pkinase"/>
    <property type="match status" value="1"/>
</dbReference>
<name>A0A846WQ39_9ACTN</name>
<feature type="transmembrane region" description="Helical" evidence="3">
    <location>
        <begin position="428"/>
        <end position="454"/>
    </location>
</feature>
<gene>
    <name evidence="5" type="ORF">HGA05_16170</name>
</gene>
<evidence type="ECO:0000313" key="5">
    <source>
        <dbReference type="EMBL" id="NKY03106.1"/>
    </source>
</evidence>
<dbReference type="PANTHER" id="PTHR22870:SF408">
    <property type="entry name" value="OS09G0560450 PROTEIN"/>
    <property type="match status" value="1"/>
</dbReference>
<evidence type="ECO:0000259" key="4">
    <source>
        <dbReference type="PROSITE" id="PS50011"/>
    </source>
</evidence>
<keyword evidence="3" id="KW-0812">Transmembrane</keyword>
<comment type="caution">
    <text evidence="5">The sequence shown here is derived from an EMBL/GenBank/DDBJ whole genome shotgun (WGS) entry which is preliminary data.</text>
</comment>
<keyword evidence="5" id="KW-0808">Transferase</keyword>
<feature type="domain" description="Protein kinase" evidence="4">
    <location>
        <begin position="12"/>
        <end position="272"/>
    </location>
</feature>
<keyword evidence="5" id="KW-0418">Kinase</keyword>
<dbReference type="EMBL" id="JAAXPC010000009">
    <property type="protein sequence ID" value="NKY03106.1"/>
    <property type="molecule type" value="Genomic_DNA"/>
</dbReference>
<dbReference type="PROSITE" id="PS50011">
    <property type="entry name" value="PROTEIN_KINASE_DOM"/>
    <property type="match status" value="1"/>
</dbReference>
<protein>
    <submittedName>
        <fullName evidence="5">Protein kinase</fullName>
    </submittedName>
</protein>
<dbReference type="PRINTS" id="PR00633">
    <property type="entry name" value="RCCNDNSATION"/>
</dbReference>
<evidence type="ECO:0000256" key="3">
    <source>
        <dbReference type="SAM" id="Phobius"/>
    </source>
</evidence>
<dbReference type="InterPro" id="IPR000408">
    <property type="entry name" value="Reg_chr_condens"/>
</dbReference>
<dbReference type="PANTHER" id="PTHR22870">
    <property type="entry name" value="REGULATOR OF CHROMOSOME CONDENSATION"/>
    <property type="match status" value="1"/>
</dbReference>
<accession>A0A846WQ39</accession>
<keyword evidence="1" id="KW-0677">Repeat</keyword>
<reference evidence="5 6" key="1">
    <citation type="submission" date="2020-04" db="EMBL/GenBank/DDBJ databases">
        <title>MicrobeNet Type strains.</title>
        <authorList>
            <person name="Nicholson A.C."/>
        </authorList>
    </citation>
    <scope>NUCLEOTIDE SEQUENCE [LARGE SCALE GENOMIC DNA]</scope>
    <source>
        <strain evidence="5 6">ATCC BAA-14</strain>
    </source>
</reference>
<sequence length="832" mass="85384">MPLSPGSQVAGYKVVSLLGSGGMGEVYLVENPQLLRREALKVISLAGAHDPDFQRRFTNEARTTAALDHPSIISIHQYGINTDGTPWFTMNYLEGADLTHGAISPSDVIEVTTRVADALDYAHRRNIIHRDVKPANIFVSRDEHGQIARVTVLDFGIAKLVNSTSLTATSAFIGTLAYCAPEVIEGHDASASSDQYSLACTVFQLLTGQAPFTTTTPSALVMAHLTKQIPPISSLRPDLGALDPVIAKALSKNPVDRYPDCRSFSTALRQAFEGRGQAFEGRGNPTPPSHQSNPAAGPFVGANRPYSQPTVPPSQPTPPPSYATPPPSHPNPSHPNPSHPNPSVPNQNPSYPGQIPSAMPGGYAPAGPTVANNPPSQPNSPYQSAPFGAPAAAGGIPPTFPPGTPPHLIGGGYPLSTPAAPKKKRTGLIVSLAAAAVVVLLVLGLGIAFAAGAFRGDDDQPTASGHPTVLAVYGNSSCGISAKQLYCWGANYDNQLANGGTTASPTPVKVNLPTVTAVSLGGYIDTDKDFKTSTCAVSGGQAFCWGDNGYGQLGTGTTSDAQTPTPVTGLSGTVTAIATGYGSTCAIAGGKLYCWGNNDDGQVGVDSVTDKTSTPTEVTGLSGTVTGVATAQGTTCAIADAVYCWGNNDSGQLGTGATTRANTPQKVAVTDADSISVGTYGVTDDPNQYITVCASASGKAYCWGDNRYGQIGDGTKNAQHTPTPVVGLTGVTQINTGWGSTCAVSQGKLFCWGDNEGQQLGIGSGSATTSPTQITALSGTVSAVETVLGTTCAVVNETSIYCWGRNSAGQVGNGDSGDDKEVSTPALLNLPA</sequence>
<dbReference type="InterPro" id="IPR000719">
    <property type="entry name" value="Prot_kinase_dom"/>
</dbReference>
<dbReference type="Gene3D" id="2.130.10.30">
    <property type="entry name" value="Regulator of chromosome condensation 1/beta-lactamase-inhibitor protein II"/>
    <property type="match status" value="2"/>
</dbReference>
<dbReference type="InterPro" id="IPR008271">
    <property type="entry name" value="Ser/Thr_kinase_AS"/>
</dbReference>
<dbReference type="RefSeq" id="WP_006367758.1">
    <property type="nucleotide sequence ID" value="NZ_JAAXPC010000009.1"/>
</dbReference>
<dbReference type="GO" id="GO:0005524">
    <property type="term" value="F:ATP binding"/>
    <property type="evidence" value="ECO:0007669"/>
    <property type="project" value="InterPro"/>
</dbReference>
<dbReference type="Pfam" id="PF00415">
    <property type="entry name" value="RCC1"/>
    <property type="match status" value="6"/>
</dbReference>
<dbReference type="PROSITE" id="PS00108">
    <property type="entry name" value="PROTEIN_KINASE_ST"/>
    <property type="match status" value="1"/>
</dbReference>
<feature type="region of interest" description="Disordered" evidence="2">
    <location>
        <begin position="277"/>
        <end position="412"/>
    </location>
</feature>
<feature type="region of interest" description="Disordered" evidence="2">
    <location>
        <begin position="811"/>
        <end position="832"/>
    </location>
</feature>
<dbReference type="Gene3D" id="1.10.510.10">
    <property type="entry name" value="Transferase(Phosphotransferase) domain 1"/>
    <property type="match status" value="1"/>
</dbReference>
<organism evidence="5 6">
    <name type="scientific">Gordonia polyisoprenivorans</name>
    <dbReference type="NCBI Taxonomy" id="84595"/>
    <lineage>
        <taxon>Bacteria</taxon>
        <taxon>Bacillati</taxon>
        <taxon>Actinomycetota</taxon>
        <taxon>Actinomycetes</taxon>
        <taxon>Mycobacteriales</taxon>
        <taxon>Gordoniaceae</taxon>
        <taxon>Gordonia</taxon>
    </lineage>
</organism>
<dbReference type="Gene3D" id="3.30.200.20">
    <property type="entry name" value="Phosphorylase Kinase, domain 1"/>
    <property type="match status" value="1"/>
</dbReference>
<evidence type="ECO:0000256" key="2">
    <source>
        <dbReference type="SAM" id="MobiDB-lite"/>
    </source>
</evidence>
<dbReference type="CDD" id="cd14014">
    <property type="entry name" value="STKc_PknB_like"/>
    <property type="match status" value="1"/>
</dbReference>
<dbReference type="AlphaFoldDB" id="A0A846WQ39"/>
<evidence type="ECO:0000313" key="6">
    <source>
        <dbReference type="Proteomes" id="UP000563898"/>
    </source>
</evidence>
<dbReference type="GO" id="GO:0004672">
    <property type="term" value="F:protein kinase activity"/>
    <property type="evidence" value="ECO:0007669"/>
    <property type="project" value="InterPro"/>
</dbReference>
<feature type="compositionally biased region" description="Low complexity" evidence="2">
    <location>
        <begin position="371"/>
        <end position="397"/>
    </location>
</feature>
<dbReference type="InterPro" id="IPR011009">
    <property type="entry name" value="Kinase-like_dom_sf"/>
</dbReference>
<dbReference type="PROSITE" id="PS50012">
    <property type="entry name" value="RCC1_3"/>
    <property type="match status" value="6"/>
</dbReference>
<dbReference type="Proteomes" id="UP000563898">
    <property type="component" value="Unassembled WGS sequence"/>
</dbReference>
<dbReference type="SUPFAM" id="SSF56112">
    <property type="entry name" value="Protein kinase-like (PK-like)"/>
    <property type="match status" value="1"/>
</dbReference>